<evidence type="ECO:0000313" key="4">
    <source>
        <dbReference type="Proteomes" id="UP001162162"/>
    </source>
</evidence>
<dbReference type="InterPro" id="IPR037036">
    <property type="entry name" value="PDED_dom_sf"/>
</dbReference>
<dbReference type="Gene3D" id="2.70.50.40">
    <property type="entry name" value="GMP phosphodiesterase, delta subunit"/>
    <property type="match status" value="1"/>
</dbReference>
<accession>A0AAV8Z1H1</accession>
<dbReference type="PANTHER" id="PTHR12976">
    <property type="entry name" value="RETINAL ROD RHODOPSIN-SENSITIVE CGMP 3',5'-CYCLIC PHOSPHODIESTERASE DELTA-SUBUNIT"/>
    <property type="match status" value="1"/>
</dbReference>
<dbReference type="PANTHER" id="PTHR12976:SF0">
    <property type="entry name" value="RETINAL ROD RHODOPSIN-SENSITIVE CGMP 3',5'-CYCLIC PHOSPHODIESTERASE SUBUNIT DELTA"/>
    <property type="match status" value="1"/>
</dbReference>
<dbReference type="InterPro" id="IPR014756">
    <property type="entry name" value="Ig_E-set"/>
</dbReference>
<name>A0AAV8Z1H1_9CUCU</name>
<proteinExistence type="inferred from homology"/>
<sequence>MKKRKGVRIHLIFRSHRTALEASAATGSACATRTGGKIFWQGSEDLSYPDVEHEARVPKNILKCRAVSREFNFSSKEPIEKFRLEQKVLFKGRCLEEWYSNLVTLCQSRQIHGNLLWRPPRSRK</sequence>
<keyword evidence="4" id="KW-1185">Reference proteome</keyword>
<comment type="similarity">
    <text evidence="1">Belongs to the PDE6D/unc-119 family.</text>
</comment>
<dbReference type="InterPro" id="IPR008015">
    <property type="entry name" value="PDED_dom"/>
</dbReference>
<dbReference type="GO" id="GO:0005737">
    <property type="term" value="C:cytoplasm"/>
    <property type="evidence" value="ECO:0007669"/>
    <property type="project" value="TreeGrafter"/>
</dbReference>
<evidence type="ECO:0000259" key="2">
    <source>
        <dbReference type="Pfam" id="PF05351"/>
    </source>
</evidence>
<feature type="domain" description="GMP phosphodiesterase delta subunit" evidence="2">
    <location>
        <begin position="36"/>
        <end position="99"/>
    </location>
</feature>
<protein>
    <recommendedName>
        <fullName evidence="2">GMP phosphodiesterase delta subunit domain-containing protein</fullName>
    </recommendedName>
</protein>
<organism evidence="3 4">
    <name type="scientific">Aromia moschata</name>
    <dbReference type="NCBI Taxonomy" id="1265417"/>
    <lineage>
        <taxon>Eukaryota</taxon>
        <taxon>Metazoa</taxon>
        <taxon>Ecdysozoa</taxon>
        <taxon>Arthropoda</taxon>
        <taxon>Hexapoda</taxon>
        <taxon>Insecta</taxon>
        <taxon>Pterygota</taxon>
        <taxon>Neoptera</taxon>
        <taxon>Endopterygota</taxon>
        <taxon>Coleoptera</taxon>
        <taxon>Polyphaga</taxon>
        <taxon>Cucujiformia</taxon>
        <taxon>Chrysomeloidea</taxon>
        <taxon>Cerambycidae</taxon>
        <taxon>Cerambycinae</taxon>
        <taxon>Callichromatini</taxon>
        <taxon>Aromia</taxon>
    </lineage>
</organism>
<dbReference type="Pfam" id="PF05351">
    <property type="entry name" value="GMP_PDE_delta"/>
    <property type="match status" value="1"/>
</dbReference>
<dbReference type="AlphaFoldDB" id="A0AAV8Z1H1"/>
<dbReference type="SUPFAM" id="SSF81296">
    <property type="entry name" value="E set domains"/>
    <property type="match status" value="1"/>
</dbReference>
<evidence type="ECO:0000313" key="3">
    <source>
        <dbReference type="EMBL" id="KAJ8957877.1"/>
    </source>
</evidence>
<dbReference type="Proteomes" id="UP001162162">
    <property type="component" value="Unassembled WGS sequence"/>
</dbReference>
<dbReference type="EMBL" id="JAPWTK010000020">
    <property type="protein sequence ID" value="KAJ8957877.1"/>
    <property type="molecule type" value="Genomic_DNA"/>
</dbReference>
<comment type="caution">
    <text evidence="3">The sequence shown here is derived from an EMBL/GenBank/DDBJ whole genome shotgun (WGS) entry which is preliminary data.</text>
</comment>
<reference evidence="3" key="1">
    <citation type="journal article" date="2023" name="Insect Mol. Biol.">
        <title>Genome sequencing provides insights into the evolution of gene families encoding plant cell wall-degrading enzymes in longhorned beetles.</title>
        <authorList>
            <person name="Shin N.R."/>
            <person name="Okamura Y."/>
            <person name="Kirsch R."/>
            <person name="Pauchet Y."/>
        </authorList>
    </citation>
    <scope>NUCLEOTIDE SEQUENCE</scope>
    <source>
        <strain evidence="3">AMC_N1</strain>
    </source>
</reference>
<evidence type="ECO:0000256" key="1">
    <source>
        <dbReference type="ARBA" id="ARBA00008102"/>
    </source>
</evidence>
<gene>
    <name evidence="3" type="ORF">NQ318_001873</name>
</gene>